<organism evidence="3 4">
    <name type="scientific">Prolixibacter denitrificans</name>
    <dbReference type="NCBI Taxonomy" id="1541063"/>
    <lineage>
        <taxon>Bacteria</taxon>
        <taxon>Pseudomonadati</taxon>
        <taxon>Bacteroidota</taxon>
        <taxon>Bacteroidia</taxon>
        <taxon>Marinilabiliales</taxon>
        <taxon>Prolixibacteraceae</taxon>
        <taxon>Prolixibacter</taxon>
    </lineage>
</organism>
<feature type="domain" description="Methyltransferase type 11" evidence="1">
    <location>
        <begin position="20"/>
        <end position="116"/>
    </location>
</feature>
<name>A0A2P8CHS3_9BACT</name>
<accession>A0A2P8CHS3</accession>
<dbReference type="Gene3D" id="3.40.50.150">
    <property type="entry name" value="Vaccinia Virus protein VP39"/>
    <property type="match status" value="1"/>
</dbReference>
<reference evidence="3 4" key="1">
    <citation type="submission" date="2018-03" db="EMBL/GenBank/DDBJ databases">
        <title>Genomic Encyclopedia of Archaeal and Bacterial Type Strains, Phase II (KMG-II): from individual species to whole genera.</title>
        <authorList>
            <person name="Goeker M."/>
        </authorList>
    </citation>
    <scope>NUCLEOTIDE SEQUENCE [LARGE SCALE GENOMIC DNA]</scope>
    <source>
        <strain evidence="3 4">DSM 27267</strain>
    </source>
</reference>
<proteinExistence type="predicted"/>
<evidence type="ECO:0000313" key="4">
    <source>
        <dbReference type="Proteomes" id="UP000240621"/>
    </source>
</evidence>
<dbReference type="GO" id="GO:0008757">
    <property type="term" value="F:S-adenosylmethionine-dependent methyltransferase activity"/>
    <property type="evidence" value="ECO:0007669"/>
    <property type="project" value="InterPro"/>
</dbReference>
<dbReference type="AlphaFoldDB" id="A0A2P8CHS3"/>
<dbReference type="PANTHER" id="PTHR43591">
    <property type="entry name" value="METHYLTRANSFERASE"/>
    <property type="match status" value="1"/>
</dbReference>
<comment type="caution">
    <text evidence="3">The sequence shown here is derived from an EMBL/GenBank/DDBJ whole genome shotgun (WGS) entry which is preliminary data.</text>
</comment>
<gene>
    <name evidence="3" type="ORF">CLV93_102319</name>
    <name evidence="2" type="ORF">JCM18694_09470</name>
</gene>
<keyword evidence="3" id="KW-0808">Transferase</keyword>
<dbReference type="GO" id="GO:0032259">
    <property type="term" value="P:methylation"/>
    <property type="evidence" value="ECO:0007669"/>
    <property type="project" value="UniProtKB-KW"/>
</dbReference>
<dbReference type="Proteomes" id="UP000240621">
    <property type="component" value="Unassembled WGS sequence"/>
</dbReference>
<evidence type="ECO:0000313" key="3">
    <source>
        <dbReference type="EMBL" id="PSK84530.1"/>
    </source>
</evidence>
<dbReference type="EMBL" id="BLAU01000001">
    <property type="protein sequence ID" value="GET20701.1"/>
    <property type="molecule type" value="Genomic_DNA"/>
</dbReference>
<dbReference type="EMBL" id="PYGC01000002">
    <property type="protein sequence ID" value="PSK84530.1"/>
    <property type="molecule type" value="Genomic_DNA"/>
</dbReference>
<evidence type="ECO:0000313" key="5">
    <source>
        <dbReference type="Proteomes" id="UP000396862"/>
    </source>
</evidence>
<keyword evidence="3" id="KW-0489">Methyltransferase</keyword>
<evidence type="ECO:0000313" key="2">
    <source>
        <dbReference type="EMBL" id="GET20701.1"/>
    </source>
</evidence>
<dbReference type="Pfam" id="PF08241">
    <property type="entry name" value="Methyltransf_11"/>
    <property type="match status" value="1"/>
</dbReference>
<evidence type="ECO:0000259" key="1">
    <source>
        <dbReference type="Pfam" id="PF08241"/>
    </source>
</evidence>
<dbReference type="InterPro" id="IPR013216">
    <property type="entry name" value="Methyltransf_11"/>
</dbReference>
<keyword evidence="5" id="KW-1185">Reference proteome</keyword>
<dbReference type="SUPFAM" id="SSF53335">
    <property type="entry name" value="S-adenosyl-L-methionine-dependent methyltransferases"/>
    <property type="match status" value="1"/>
</dbReference>
<dbReference type="Proteomes" id="UP000396862">
    <property type="component" value="Unassembled WGS sequence"/>
</dbReference>
<protein>
    <submittedName>
        <fullName evidence="3">Methyltransferase family protein</fullName>
    </submittedName>
</protein>
<dbReference type="InterPro" id="IPR029063">
    <property type="entry name" value="SAM-dependent_MTases_sf"/>
</dbReference>
<sequence>MYHLPELKKQLKNRNAGHLLDVATGEGDFLAFLLDAFALYESGTGLDMNPANLKVAGEKLSQATITLVEGNAEQLDFEDEYFDTVSISNSLHHFPNPRKALKEMTRVLAPGGLLLISELICEDLTPAQEAHLTYHHLKADMDMTAGHFHRHTFTQDEVVNLVEDLPMVVDKVFLSFDKKPMLNSSERMWRFFRMLDERVSEFTGHDRGKEFEERAEAVKENISKHGFIRPPQVCIMGLKSGFGR</sequence>
<reference evidence="2 5" key="2">
    <citation type="submission" date="2019-10" db="EMBL/GenBank/DDBJ databases">
        <title>Prolixibacter strains distinguished by the presence of nitrate reductase genes were adept at nitrate-dependent anaerobic corrosion of metallic iron and carbon steel.</title>
        <authorList>
            <person name="Iino T."/>
            <person name="Shono N."/>
            <person name="Ito K."/>
            <person name="Nakamura R."/>
            <person name="Sueoka K."/>
            <person name="Harayama S."/>
            <person name="Ohkuma M."/>
        </authorList>
    </citation>
    <scope>NUCLEOTIDE SEQUENCE [LARGE SCALE GENOMIC DNA]</scope>
    <source>
        <strain evidence="2 5">MIC1-1</strain>
    </source>
</reference>
<dbReference type="CDD" id="cd02440">
    <property type="entry name" value="AdoMet_MTases"/>
    <property type="match status" value="1"/>
</dbReference>